<evidence type="ECO:0000259" key="5">
    <source>
        <dbReference type="PROSITE" id="PS50893"/>
    </source>
</evidence>
<evidence type="ECO:0000256" key="4">
    <source>
        <dbReference type="ARBA" id="ARBA00022840"/>
    </source>
</evidence>
<dbReference type="InterPro" id="IPR003593">
    <property type="entry name" value="AAA+_ATPase"/>
</dbReference>
<comment type="caution">
    <text evidence="6">The sequence shown here is derived from an EMBL/GenBank/DDBJ whole genome shotgun (WGS) entry which is preliminary data.</text>
</comment>
<dbReference type="PROSITE" id="PS00211">
    <property type="entry name" value="ABC_TRANSPORTER_1"/>
    <property type="match status" value="1"/>
</dbReference>
<dbReference type="InterPro" id="IPR003439">
    <property type="entry name" value="ABC_transporter-like_ATP-bd"/>
</dbReference>
<evidence type="ECO:0000313" key="7">
    <source>
        <dbReference type="Proteomes" id="UP001524435"/>
    </source>
</evidence>
<dbReference type="PANTHER" id="PTHR43335:SF4">
    <property type="entry name" value="ABC TRANSPORTER, ATP-BINDING PROTEIN"/>
    <property type="match status" value="1"/>
</dbReference>
<evidence type="ECO:0000256" key="1">
    <source>
        <dbReference type="ARBA" id="ARBA00005417"/>
    </source>
</evidence>
<dbReference type="EMBL" id="JANGCH010000017">
    <property type="protein sequence ID" value="MCQ5122526.1"/>
    <property type="molecule type" value="Genomic_DNA"/>
</dbReference>
<dbReference type="Pfam" id="PF00005">
    <property type="entry name" value="ABC_tran"/>
    <property type="match status" value="1"/>
</dbReference>
<keyword evidence="4 6" id="KW-0067">ATP-binding</keyword>
<dbReference type="Proteomes" id="UP001524435">
    <property type="component" value="Unassembled WGS sequence"/>
</dbReference>
<dbReference type="InterPro" id="IPR027417">
    <property type="entry name" value="P-loop_NTPase"/>
</dbReference>
<evidence type="ECO:0000256" key="3">
    <source>
        <dbReference type="ARBA" id="ARBA00022741"/>
    </source>
</evidence>
<dbReference type="PANTHER" id="PTHR43335">
    <property type="entry name" value="ABC TRANSPORTER, ATP-BINDING PROTEIN"/>
    <property type="match status" value="1"/>
</dbReference>
<dbReference type="SUPFAM" id="SSF52540">
    <property type="entry name" value="P-loop containing nucleoside triphosphate hydrolases"/>
    <property type="match status" value="1"/>
</dbReference>
<reference evidence="6 7" key="1">
    <citation type="submission" date="2022-06" db="EMBL/GenBank/DDBJ databases">
        <title>Isolation of gut microbiota from human fecal samples.</title>
        <authorList>
            <person name="Pamer E.G."/>
            <person name="Barat B."/>
            <person name="Waligurski E."/>
            <person name="Medina S."/>
            <person name="Paddock L."/>
            <person name="Mostad J."/>
        </authorList>
    </citation>
    <scope>NUCLEOTIDE SEQUENCE [LARGE SCALE GENOMIC DNA]</scope>
    <source>
        <strain evidence="6 7">DFI.6.1</strain>
    </source>
</reference>
<keyword evidence="2" id="KW-0813">Transport</keyword>
<keyword evidence="3" id="KW-0547">Nucleotide-binding</keyword>
<gene>
    <name evidence="6" type="ORF">NE663_09680</name>
</gene>
<name>A0ABT1SMU6_9FIRM</name>
<dbReference type="SMART" id="SM00382">
    <property type="entry name" value="AAA"/>
    <property type="match status" value="1"/>
</dbReference>
<organism evidence="6 7">
    <name type="scientific">Massilicoli timonensis</name>
    <dbReference type="NCBI Taxonomy" id="2015901"/>
    <lineage>
        <taxon>Bacteria</taxon>
        <taxon>Bacillati</taxon>
        <taxon>Bacillota</taxon>
        <taxon>Erysipelotrichia</taxon>
        <taxon>Erysipelotrichales</taxon>
        <taxon>Erysipelotrichaceae</taxon>
        <taxon>Massilicoli</taxon>
    </lineage>
</organism>
<dbReference type="InterPro" id="IPR017871">
    <property type="entry name" value="ABC_transporter-like_CS"/>
</dbReference>
<keyword evidence="7" id="KW-1185">Reference proteome</keyword>
<evidence type="ECO:0000256" key="2">
    <source>
        <dbReference type="ARBA" id="ARBA00022448"/>
    </source>
</evidence>
<protein>
    <submittedName>
        <fullName evidence="6">ABC transporter ATP-binding protein</fullName>
    </submittedName>
</protein>
<dbReference type="RefSeq" id="WP_256198273.1">
    <property type="nucleotide sequence ID" value="NZ_JANGCH010000017.1"/>
</dbReference>
<proteinExistence type="inferred from homology"/>
<evidence type="ECO:0000313" key="6">
    <source>
        <dbReference type="EMBL" id="MCQ5122526.1"/>
    </source>
</evidence>
<dbReference type="Gene3D" id="3.40.50.300">
    <property type="entry name" value="P-loop containing nucleotide triphosphate hydrolases"/>
    <property type="match status" value="1"/>
</dbReference>
<dbReference type="GO" id="GO:0005524">
    <property type="term" value="F:ATP binding"/>
    <property type="evidence" value="ECO:0007669"/>
    <property type="project" value="UniProtKB-KW"/>
</dbReference>
<comment type="similarity">
    <text evidence="1">Belongs to the ABC transporter superfamily.</text>
</comment>
<sequence length="297" mass="33797">MEKIVEIKGLCKKFGKTEVLHDVSFDIYEDEIVGFIGPNGAGKSTTMKCMCNLIFPSAGTIKICGYDIVKEREKALAKQSSLIETPGLFPNLTGKENIEYFASYKKIPQSKIEEIIQFMNLGDGLYRRTAKYSLGMKQRLALGIALLSDPKLLILDEPTNGLDPAGVFDLRNQLKTLAKEKHVSILVSSHQLGELEKISDRYICINKGKIVENPKQMKNDSCYHITMKKTEQVEKLMEQAASVYSYTYQENGYVILVKENHKIQDVLHLFQKEQIEYEDITKKVIDIETMYSELYEA</sequence>
<feature type="domain" description="ABC transporter" evidence="5">
    <location>
        <begin position="5"/>
        <end position="232"/>
    </location>
</feature>
<dbReference type="PROSITE" id="PS50893">
    <property type="entry name" value="ABC_TRANSPORTER_2"/>
    <property type="match status" value="1"/>
</dbReference>
<accession>A0ABT1SMU6</accession>